<dbReference type="EMBL" id="CM055105">
    <property type="protein sequence ID" value="KAJ7530856.1"/>
    <property type="molecule type" value="Genomic_DNA"/>
</dbReference>
<sequence>MAHVITSCNCPSATANSSSNFIRPTSSACPTLLPGAHHFFPTRPSQQASSLSRRSCRFSCSESAQGVFFHVGDDSNVMGFCFSGIVQIKAGNLSLRSHRKELRCSGEAKEEVSANLSPRFGNPFVRHVLFCSCYSAMRISSKRRASSVSEAFGVTESGLFSLSNDELLSRGFELHSSYEGIDLDQLNSLFLKVGFPRRKKEKLTRALQHTLSLFWLRDVKSDQMIAFARATGDNVFNAIIWDVVVDPSYQGAGLGKAVMERLMADLVKRGISNIALYAESNVVGFYRPLGFVSDPDGIRAMAYSRKRR</sequence>
<keyword evidence="2" id="KW-1185">Reference proteome</keyword>
<accession>A0ACC2BM59</accession>
<name>A0ACC2BM59_DIPCM</name>
<comment type="caution">
    <text evidence="1">The sequence shown here is derived from an EMBL/GenBank/DDBJ whole genome shotgun (WGS) entry which is preliminary data.</text>
</comment>
<gene>
    <name evidence="1" type="ORF">O6H91_14G022000</name>
</gene>
<evidence type="ECO:0000313" key="1">
    <source>
        <dbReference type="EMBL" id="KAJ7530856.1"/>
    </source>
</evidence>
<proteinExistence type="predicted"/>
<organism evidence="1 2">
    <name type="scientific">Diphasiastrum complanatum</name>
    <name type="common">Issler's clubmoss</name>
    <name type="synonym">Lycopodium complanatum</name>
    <dbReference type="NCBI Taxonomy" id="34168"/>
    <lineage>
        <taxon>Eukaryota</taxon>
        <taxon>Viridiplantae</taxon>
        <taxon>Streptophyta</taxon>
        <taxon>Embryophyta</taxon>
        <taxon>Tracheophyta</taxon>
        <taxon>Lycopodiopsida</taxon>
        <taxon>Lycopodiales</taxon>
        <taxon>Lycopodiaceae</taxon>
        <taxon>Lycopodioideae</taxon>
        <taxon>Diphasiastrum</taxon>
    </lineage>
</organism>
<protein>
    <submittedName>
        <fullName evidence="1">Uncharacterized protein</fullName>
    </submittedName>
</protein>
<reference evidence="2" key="1">
    <citation type="journal article" date="2024" name="Proc. Natl. Acad. Sci. U.S.A.">
        <title>Extraordinary preservation of gene collinearity over three hundred million years revealed in homosporous lycophytes.</title>
        <authorList>
            <person name="Li C."/>
            <person name="Wickell D."/>
            <person name="Kuo L.Y."/>
            <person name="Chen X."/>
            <person name="Nie B."/>
            <person name="Liao X."/>
            <person name="Peng D."/>
            <person name="Ji J."/>
            <person name="Jenkins J."/>
            <person name="Williams M."/>
            <person name="Shu S."/>
            <person name="Plott C."/>
            <person name="Barry K."/>
            <person name="Rajasekar S."/>
            <person name="Grimwood J."/>
            <person name="Han X."/>
            <person name="Sun S."/>
            <person name="Hou Z."/>
            <person name="He W."/>
            <person name="Dai G."/>
            <person name="Sun C."/>
            <person name="Schmutz J."/>
            <person name="Leebens-Mack J.H."/>
            <person name="Li F.W."/>
            <person name="Wang L."/>
        </authorList>
    </citation>
    <scope>NUCLEOTIDE SEQUENCE [LARGE SCALE GENOMIC DNA]</scope>
    <source>
        <strain evidence="2">cv. PW_Plant_1</strain>
    </source>
</reference>
<evidence type="ECO:0000313" key="2">
    <source>
        <dbReference type="Proteomes" id="UP001162992"/>
    </source>
</evidence>
<dbReference type="Proteomes" id="UP001162992">
    <property type="component" value="Chromosome 14"/>
</dbReference>